<organism evidence="2 3">
    <name type="scientific">Leptobrachium leishanense</name>
    <name type="common">Leishan spiny toad</name>
    <dbReference type="NCBI Taxonomy" id="445787"/>
    <lineage>
        <taxon>Eukaryota</taxon>
        <taxon>Metazoa</taxon>
        <taxon>Chordata</taxon>
        <taxon>Craniata</taxon>
        <taxon>Vertebrata</taxon>
        <taxon>Euteleostomi</taxon>
        <taxon>Amphibia</taxon>
        <taxon>Batrachia</taxon>
        <taxon>Anura</taxon>
        <taxon>Pelobatoidea</taxon>
        <taxon>Megophryidae</taxon>
        <taxon>Leptobrachium</taxon>
    </lineage>
</organism>
<evidence type="ECO:0000313" key="3">
    <source>
        <dbReference type="Proteomes" id="UP000694569"/>
    </source>
</evidence>
<dbReference type="Proteomes" id="UP000694569">
    <property type="component" value="Unplaced"/>
</dbReference>
<evidence type="ECO:0000259" key="1">
    <source>
        <dbReference type="Pfam" id="PF03172"/>
    </source>
</evidence>
<sequence>IFTEYESKQYKISTTSSSSKKKLLSRSFKRNKVAIAFAIKRRFPFLQGLRDWGMLSKRQSLVSIVCSSSNEPTIVTCALVQGAAISRSLWAPLVPAQTFAC</sequence>
<reference evidence="2" key="1">
    <citation type="submission" date="2025-08" db="UniProtKB">
        <authorList>
            <consortium name="Ensembl"/>
        </authorList>
    </citation>
    <scope>IDENTIFICATION</scope>
</reference>
<dbReference type="AlphaFoldDB" id="A0A8C5LUY5"/>
<accession>A0A8C5LUY5</accession>
<dbReference type="GO" id="GO:0005634">
    <property type="term" value="C:nucleus"/>
    <property type="evidence" value="ECO:0007669"/>
    <property type="project" value="InterPro"/>
</dbReference>
<feature type="domain" description="HSR" evidence="1">
    <location>
        <begin position="22"/>
        <end position="58"/>
    </location>
</feature>
<name>A0A8C5LUY5_9ANUR</name>
<dbReference type="InterPro" id="IPR004865">
    <property type="entry name" value="HSR_dom"/>
</dbReference>
<protein>
    <recommendedName>
        <fullName evidence="1">HSR domain-containing protein</fullName>
    </recommendedName>
</protein>
<dbReference type="Ensembl" id="ENSLLET00000004997.1">
    <property type="protein sequence ID" value="ENSLLEP00000004784.1"/>
    <property type="gene ID" value="ENSLLEG00000003072.1"/>
</dbReference>
<keyword evidence="3" id="KW-1185">Reference proteome</keyword>
<dbReference type="Pfam" id="PF03172">
    <property type="entry name" value="HSR"/>
    <property type="match status" value="1"/>
</dbReference>
<evidence type="ECO:0000313" key="2">
    <source>
        <dbReference type="Ensembl" id="ENSLLEP00000004784.1"/>
    </source>
</evidence>
<reference evidence="2" key="2">
    <citation type="submission" date="2025-09" db="UniProtKB">
        <authorList>
            <consortium name="Ensembl"/>
        </authorList>
    </citation>
    <scope>IDENTIFICATION</scope>
</reference>
<proteinExistence type="predicted"/>